<feature type="domain" description="BRCT" evidence="6">
    <location>
        <begin position="875"/>
        <end position="939"/>
    </location>
</feature>
<evidence type="ECO:0000256" key="3">
    <source>
        <dbReference type="ARBA" id="ARBA00023242"/>
    </source>
</evidence>
<feature type="region of interest" description="Disordered" evidence="4">
    <location>
        <begin position="707"/>
        <end position="851"/>
    </location>
</feature>
<dbReference type="InterPro" id="IPR051579">
    <property type="entry name" value="DDR_Transcriptional_Reg"/>
</dbReference>
<keyword evidence="2" id="KW-0227">DNA damage</keyword>
<dbReference type="Pfam" id="PF16770">
    <property type="entry name" value="RTT107_BRCT_5"/>
    <property type="match status" value="1"/>
</dbReference>
<feature type="compositionally biased region" description="Basic and acidic residues" evidence="4">
    <location>
        <begin position="516"/>
        <end position="529"/>
    </location>
</feature>
<sequence length="1112" mass="124623">MSPNHSTGKDDRGIHADFDYLDTQPFDADGVEDDECDDKEWRYFEDTVPFDDDGVLDTEAVVFDGDDDILENEAMNLASETQALGDGETQLLDEVCESDRTQVLENVDDDELSVDSDNGEVDSRKGKSWQRNRYAALAIHKVDSKENKDVVEGKSGCDQYQESLVVKDKGESFLSCSKKVEGIDQEDDSGKYSVEVGGFKSQVAKSTVRKLFNDDVPIETNGTSLNEGNDLDKLPIYHVDLEGLSYVNSQEPGVLSQVNALDFVDRFLEENIAEFDQETNCVNNMEQKSKSIPSTKRQHSLARTVNDRGKAARTGIYEWDDSREDEGGGDIYLRRKNDFFKGETRRPRSLPGFQKRRVCRLNLNDKNESIPNNRKTAVHSDSKLGMNILKARDNVIPEATIKLKRNLANELDKQFNADCSRGDMEPDANAGEQEMLDVGPDTQMAAEAMEILCNAKDIVDNDTAHVTRSGLTYKLNNSSTGKVGLVSSKEHLGQYDRKRKVDVKSMLQTSGISKRNTKEVRQHTKDRVMSRSKRSKLNAQGNQTSSDSENGRISLSPKNVQRKSARALKRVELHELNNPDGKERKGSSVNKRQLQDGVWHISPIAYRTRRRLSVNVSINLDISSKSLRDGNICIDSPEKSGIGLQASKSLDSKSTTGSFGHCEVGHNSKLSQFGNSALKVNVVSFSDGVELDIVDCPKRRRSLRIRNLSNHDKGSETLDCSSKPSAKPIDTGKSTAGKRKMRTDSDVKSHVNSKDHSSSKDCSVISSVDRKQGKIPEVNLDKTNPRDNVSNSEATRSDELPRERSKLSDLASSTPSKYKRPVNGASPLSKELQSLSTSRPELLTPSKDSRKRRDMTDVRVLYSCHLDKDIIKHQKKILARLGVSVVSSIADATHFIADEFVRTRNMLEAIAFGKLVVTHLWIESCGQANCFIDERNHILRDAKKEKELGFSLPVSLARAVQHPLLKGRRVLITPNTKPSKEMISNLARAVHGQVVESVRSVLNGHTVPDDLLILSCEEDYAFSVPFLEKGAVVYTSELLLNGIVTQKLEYQRHRLFADNVKKTRSFHRMIEAVNLSVSVCEMNQRTMLLWWYLMYFHAFTVGFYKRNRNVMK</sequence>
<dbReference type="PANTHER" id="PTHR23196:SF1">
    <property type="entry name" value="PAX-INTERACTING PROTEIN 1"/>
    <property type="match status" value="1"/>
</dbReference>
<feature type="compositionally biased region" description="Basic and acidic residues" evidence="4">
    <location>
        <begin position="795"/>
        <end position="807"/>
    </location>
</feature>
<dbReference type="Proteomes" id="UP001374535">
    <property type="component" value="Chromosome 10"/>
</dbReference>
<keyword evidence="8" id="KW-1185">Reference proteome</keyword>
<dbReference type="GO" id="GO:0005634">
    <property type="term" value="C:nucleus"/>
    <property type="evidence" value="ECO:0007669"/>
    <property type="project" value="UniProtKB-SubCell"/>
</dbReference>
<gene>
    <name evidence="7" type="ORF">V8G54_034412</name>
</gene>
<evidence type="ECO:0000313" key="8">
    <source>
        <dbReference type="Proteomes" id="UP001374535"/>
    </source>
</evidence>
<dbReference type="PANTHER" id="PTHR23196">
    <property type="entry name" value="PAX TRANSCRIPTION ACTIVATION DOMAIN INTERACTING PROTEIN"/>
    <property type="match status" value="1"/>
</dbReference>
<feature type="compositionally biased region" description="Basic and acidic residues" evidence="4">
    <location>
        <begin position="768"/>
        <end position="785"/>
    </location>
</feature>
<dbReference type="SUPFAM" id="SSF52113">
    <property type="entry name" value="BRCT domain"/>
    <property type="match status" value="1"/>
</dbReference>
<dbReference type="AlphaFoldDB" id="A0AAQ3MRK4"/>
<feature type="transmembrane region" description="Helical" evidence="5">
    <location>
        <begin position="1087"/>
        <end position="1104"/>
    </location>
</feature>
<feature type="region of interest" description="Disordered" evidence="4">
    <location>
        <begin position="505"/>
        <end position="591"/>
    </location>
</feature>
<keyword evidence="5" id="KW-0472">Membrane</keyword>
<evidence type="ECO:0000256" key="2">
    <source>
        <dbReference type="ARBA" id="ARBA00022763"/>
    </source>
</evidence>
<keyword evidence="3" id="KW-0539">Nucleus</keyword>
<dbReference type="SMART" id="SM00292">
    <property type="entry name" value="BRCT"/>
    <property type="match status" value="1"/>
</dbReference>
<evidence type="ECO:0000256" key="1">
    <source>
        <dbReference type="ARBA" id="ARBA00004123"/>
    </source>
</evidence>
<name>A0AAQ3MRK4_VIGMU</name>
<protein>
    <recommendedName>
        <fullName evidence="6">BRCT domain-containing protein</fullName>
    </recommendedName>
</protein>
<keyword evidence="5" id="KW-0812">Transmembrane</keyword>
<comment type="subcellular location">
    <subcellularLocation>
        <location evidence="1">Nucleus</location>
    </subcellularLocation>
</comment>
<keyword evidence="5" id="KW-1133">Transmembrane helix</keyword>
<dbReference type="Gene3D" id="3.40.50.10190">
    <property type="entry name" value="BRCT domain"/>
    <property type="match status" value="2"/>
</dbReference>
<feature type="compositionally biased region" description="Basic and acidic residues" evidence="4">
    <location>
        <begin position="569"/>
        <end position="586"/>
    </location>
</feature>
<feature type="compositionally biased region" description="Basic and acidic residues" evidence="4">
    <location>
        <begin position="742"/>
        <end position="759"/>
    </location>
</feature>
<dbReference type="Pfam" id="PF16589">
    <property type="entry name" value="BRCT_2"/>
    <property type="match status" value="1"/>
</dbReference>
<dbReference type="InterPro" id="IPR001357">
    <property type="entry name" value="BRCT_dom"/>
</dbReference>
<feature type="compositionally biased region" description="Polar residues" evidence="4">
    <location>
        <begin position="537"/>
        <end position="559"/>
    </location>
</feature>
<dbReference type="InterPro" id="IPR036420">
    <property type="entry name" value="BRCT_dom_sf"/>
</dbReference>
<reference evidence="7 8" key="1">
    <citation type="journal article" date="2023" name="Life. Sci Alliance">
        <title>Evolutionary insights into 3D genome organization and epigenetic landscape of Vigna mungo.</title>
        <authorList>
            <person name="Junaid A."/>
            <person name="Singh B."/>
            <person name="Bhatia S."/>
        </authorList>
    </citation>
    <scope>NUCLEOTIDE SEQUENCE [LARGE SCALE GENOMIC DNA]</scope>
    <source>
        <strain evidence="7">Urdbean</strain>
    </source>
</reference>
<evidence type="ECO:0000313" key="7">
    <source>
        <dbReference type="EMBL" id="WVY95324.1"/>
    </source>
</evidence>
<accession>A0AAQ3MRK4</accession>
<dbReference type="PROSITE" id="PS50172">
    <property type="entry name" value="BRCT"/>
    <property type="match status" value="1"/>
</dbReference>
<evidence type="ECO:0000256" key="4">
    <source>
        <dbReference type="SAM" id="MobiDB-lite"/>
    </source>
</evidence>
<evidence type="ECO:0000256" key="5">
    <source>
        <dbReference type="SAM" id="Phobius"/>
    </source>
</evidence>
<dbReference type="GO" id="GO:0006974">
    <property type="term" value="P:DNA damage response"/>
    <property type="evidence" value="ECO:0007669"/>
    <property type="project" value="UniProtKB-KW"/>
</dbReference>
<dbReference type="CDD" id="cd18432">
    <property type="entry name" value="BRCT_PAXIP1_rpt6_like"/>
    <property type="match status" value="1"/>
</dbReference>
<organism evidence="7 8">
    <name type="scientific">Vigna mungo</name>
    <name type="common">Black gram</name>
    <name type="synonym">Phaseolus mungo</name>
    <dbReference type="NCBI Taxonomy" id="3915"/>
    <lineage>
        <taxon>Eukaryota</taxon>
        <taxon>Viridiplantae</taxon>
        <taxon>Streptophyta</taxon>
        <taxon>Embryophyta</taxon>
        <taxon>Tracheophyta</taxon>
        <taxon>Spermatophyta</taxon>
        <taxon>Magnoliopsida</taxon>
        <taxon>eudicotyledons</taxon>
        <taxon>Gunneridae</taxon>
        <taxon>Pentapetalae</taxon>
        <taxon>rosids</taxon>
        <taxon>fabids</taxon>
        <taxon>Fabales</taxon>
        <taxon>Fabaceae</taxon>
        <taxon>Papilionoideae</taxon>
        <taxon>50 kb inversion clade</taxon>
        <taxon>NPAAA clade</taxon>
        <taxon>indigoferoid/millettioid clade</taxon>
        <taxon>Phaseoleae</taxon>
        <taxon>Vigna</taxon>
    </lineage>
</organism>
<proteinExistence type="predicted"/>
<dbReference type="CDD" id="cd17744">
    <property type="entry name" value="BRCT_MDC1_rpt1"/>
    <property type="match status" value="1"/>
</dbReference>
<evidence type="ECO:0000259" key="6">
    <source>
        <dbReference type="PROSITE" id="PS50172"/>
    </source>
</evidence>
<dbReference type="EMBL" id="CP144691">
    <property type="protein sequence ID" value="WVY95324.1"/>
    <property type="molecule type" value="Genomic_DNA"/>
</dbReference>